<evidence type="ECO:0000256" key="7">
    <source>
        <dbReference type="ARBA" id="ARBA00022989"/>
    </source>
</evidence>
<dbReference type="Pfam" id="PF00664">
    <property type="entry name" value="ABC_membrane"/>
    <property type="match status" value="2"/>
</dbReference>
<evidence type="ECO:0000256" key="3">
    <source>
        <dbReference type="ARBA" id="ARBA00022448"/>
    </source>
</evidence>
<evidence type="ECO:0000256" key="13">
    <source>
        <dbReference type="SAM" id="Phobius"/>
    </source>
</evidence>
<dbReference type="FunFam" id="1.20.1560.10:FF:000006">
    <property type="entry name" value="ATP-binding cassette, sub-family C (CFTR/MRP), member 9"/>
    <property type="match status" value="1"/>
</dbReference>
<dbReference type="SUPFAM" id="SSF52540">
    <property type="entry name" value="P-loop containing nucleoside triphosphate hydrolases"/>
    <property type="match status" value="1"/>
</dbReference>
<dbReference type="InterPro" id="IPR036640">
    <property type="entry name" value="ABC1_TM_sf"/>
</dbReference>
<evidence type="ECO:0000256" key="4">
    <source>
        <dbReference type="ARBA" id="ARBA00022692"/>
    </source>
</evidence>
<comment type="catalytic activity">
    <reaction evidence="10">
        <text>leukotriene C4(in) + ATP + H2O = leukotriene C4(out) + ADP + phosphate + H(+)</text>
        <dbReference type="Rhea" id="RHEA:38963"/>
        <dbReference type="ChEBI" id="CHEBI:15377"/>
        <dbReference type="ChEBI" id="CHEBI:15378"/>
        <dbReference type="ChEBI" id="CHEBI:30616"/>
        <dbReference type="ChEBI" id="CHEBI:43474"/>
        <dbReference type="ChEBI" id="CHEBI:57973"/>
        <dbReference type="ChEBI" id="CHEBI:456216"/>
    </reaction>
    <physiologicalReaction direction="left-to-right" evidence="10">
        <dbReference type="Rhea" id="RHEA:38964"/>
    </physiologicalReaction>
</comment>
<feature type="transmembrane region" description="Helical" evidence="13">
    <location>
        <begin position="909"/>
        <end position="932"/>
    </location>
</feature>
<dbReference type="PANTHER" id="PTHR24223">
    <property type="entry name" value="ATP-BINDING CASSETTE SUB-FAMILY C"/>
    <property type="match status" value="1"/>
</dbReference>
<dbReference type="InterPro" id="IPR050173">
    <property type="entry name" value="ABC_transporter_C-like"/>
</dbReference>
<evidence type="ECO:0000256" key="5">
    <source>
        <dbReference type="ARBA" id="ARBA00022741"/>
    </source>
</evidence>
<dbReference type="InterPro" id="IPR027417">
    <property type="entry name" value="P-loop_NTPase"/>
</dbReference>
<keyword evidence="6" id="KW-0067">ATP-binding</keyword>
<organism evidence="16 17">
    <name type="scientific">Rattus norvegicus</name>
    <name type="common">Rat</name>
    <dbReference type="NCBI Taxonomy" id="10116"/>
    <lineage>
        <taxon>Eukaryota</taxon>
        <taxon>Metazoa</taxon>
        <taxon>Chordata</taxon>
        <taxon>Craniata</taxon>
        <taxon>Vertebrata</taxon>
        <taxon>Euteleostomi</taxon>
        <taxon>Mammalia</taxon>
        <taxon>Eutheria</taxon>
        <taxon>Euarchontoglires</taxon>
        <taxon>Glires</taxon>
        <taxon>Rodentia</taxon>
        <taxon>Myomorpha</taxon>
        <taxon>Muroidea</taxon>
        <taxon>Muridae</taxon>
        <taxon>Murinae</taxon>
        <taxon>Rattus</taxon>
    </lineage>
</organism>
<dbReference type="Pfam" id="PF00005">
    <property type="entry name" value="ABC_tran"/>
    <property type="match status" value="1"/>
</dbReference>
<evidence type="ECO:0000259" key="14">
    <source>
        <dbReference type="PROSITE" id="PS50893"/>
    </source>
</evidence>
<feature type="transmembrane region" description="Helical" evidence="13">
    <location>
        <begin position="322"/>
        <end position="341"/>
    </location>
</feature>
<dbReference type="SMART" id="SM00382">
    <property type="entry name" value="AAA"/>
    <property type="match status" value="1"/>
</dbReference>
<dbReference type="Proteomes" id="UP000234681">
    <property type="component" value="Chromosome 1"/>
</dbReference>
<name>A6JHE0_RAT</name>
<dbReference type="InterPro" id="IPR017871">
    <property type="entry name" value="ABC_transporter-like_CS"/>
</dbReference>
<dbReference type="GO" id="GO:0005524">
    <property type="term" value="F:ATP binding"/>
    <property type="evidence" value="ECO:0007669"/>
    <property type="project" value="UniProtKB-KW"/>
</dbReference>
<dbReference type="InterPro" id="IPR003439">
    <property type="entry name" value="ABC_transporter-like_ATP-bd"/>
</dbReference>
<dbReference type="InterPro" id="IPR003593">
    <property type="entry name" value="AAA+_ATPase"/>
</dbReference>
<feature type="transmembrane region" description="Helical" evidence="13">
    <location>
        <begin position="162"/>
        <end position="183"/>
    </location>
</feature>
<comment type="subcellular location">
    <subcellularLocation>
        <location evidence="1">Membrane</location>
        <topology evidence="1">Multi-pass membrane protein</topology>
    </subcellularLocation>
</comment>
<dbReference type="PROSITE" id="PS50893">
    <property type="entry name" value="ABC_TRANSPORTER_2"/>
    <property type="match status" value="1"/>
</dbReference>
<gene>
    <name evidence="16" type="ORF">rCG_57643</name>
</gene>
<keyword evidence="8 13" id="KW-0472">Membrane</keyword>
<feature type="transmembrane region" description="Helical" evidence="13">
    <location>
        <begin position="473"/>
        <end position="493"/>
    </location>
</feature>
<dbReference type="CDD" id="cd03250">
    <property type="entry name" value="ABCC_MRP_domain1"/>
    <property type="match status" value="1"/>
</dbReference>
<evidence type="ECO:0000313" key="16">
    <source>
        <dbReference type="EMBL" id="EDL94264.1"/>
    </source>
</evidence>
<dbReference type="GO" id="GO:0016020">
    <property type="term" value="C:membrane"/>
    <property type="evidence" value="ECO:0007669"/>
    <property type="project" value="UniProtKB-SubCell"/>
</dbReference>
<dbReference type="EMBL" id="CH473986">
    <property type="protein sequence ID" value="EDL94264.1"/>
    <property type="molecule type" value="Genomic_DNA"/>
</dbReference>
<protein>
    <recommendedName>
        <fullName evidence="9">ABC-type glutathione-S-conjugate transporter</fullName>
        <ecNumber evidence="9">7.6.2.3</ecNumber>
    </recommendedName>
</protein>
<dbReference type="PROSITE" id="PS00211">
    <property type="entry name" value="ABC_TRANSPORTER_1"/>
    <property type="match status" value="1"/>
</dbReference>
<feature type="region of interest" description="Disordered" evidence="12">
    <location>
        <begin position="751"/>
        <end position="770"/>
    </location>
</feature>
<dbReference type="CDD" id="cd18595">
    <property type="entry name" value="ABC_6TM_MRP1_2_3_6_D1_like"/>
    <property type="match status" value="1"/>
</dbReference>
<feature type="domain" description="ABC transporter" evidence="14">
    <location>
        <begin position="522"/>
        <end position="746"/>
    </location>
</feature>
<comment type="catalytic activity">
    <reaction evidence="11">
        <text>an S-substituted glutathione(in) + ATP + H2O = an S-substituted glutathione(out) + ADP + phosphate + H(+)</text>
        <dbReference type="Rhea" id="RHEA:19121"/>
        <dbReference type="ChEBI" id="CHEBI:15377"/>
        <dbReference type="ChEBI" id="CHEBI:15378"/>
        <dbReference type="ChEBI" id="CHEBI:30616"/>
        <dbReference type="ChEBI" id="CHEBI:43474"/>
        <dbReference type="ChEBI" id="CHEBI:90779"/>
        <dbReference type="ChEBI" id="CHEBI:456216"/>
        <dbReference type="EC" id="7.6.2.3"/>
    </reaction>
    <physiologicalReaction direction="left-to-right" evidence="11">
        <dbReference type="Rhea" id="RHEA:19122"/>
    </physiologicalReaction>
</comment>
<evidence type="ECO:0000256" key="6">
    <source>
        <dbReference type="ARBA" id="ARBA00022840"/>
    </source>
</evidence>
<evidence type="ECO:0000256" key="2">
    <source>
        <dbReference type="ARBA" id="ARBA00009726"/>
    </source>
</evidence>
<dbReference type="AlphaFoldDB" id="A6JHE0"/>
<feature type="domain" description="ABC transmembrane type-1" evidence="15">
    <location>
        <begin position="865"/>
        <end position="970"/>
    </location>
</feature>
<dbReference type="Gene3D" id="3.40.50.300">
    <property type="entry name" value="P-loop containing nucleotide triphosphate hydrolases"/>
    <property type="match status" value="1"/>
</dbReference>
<keyword evidence="7 13" id="KW-1133">Transmembrane helix</keyword>
<dbReference type="EC" id="7.6.2.3" evidence="9"/>
<keyword evidence="3" id="KW-0813">Transport</keyword>
<proteinExistence type="inferred from homology"/>
<sequence>MDKFCNSTFWDLSLLESPEADLPLCFEQTVLVWIPLGFLWLLAPWQLYSVYRSRTKRSSITKFYLAKQVFVVFLLILAAIDLSLALTEDTGQATVPPVRYTNPILYLCTWLLVLAVQHSRQWCVRKNSWFLSLFWILSVLCGVFQFQTLIRALLKDSKSNMAYSYLFFVSYGFQIVLLILTAFSGPSDSTQTPSVTASFLSSITFSWYDRTVLKGYKHPLTLEDVWDIDEGFKTRSVTSKFEAAMTKDLQKARQAFQRRLQKSQRKPEATLHGLNKKQSQSQDVLVLEALTLSNLARKQYTIGETVNLMSVDSQKLMDATNYMQLVWSSVIQITLSIFFLWRELGPSILAGVGVMVLLIPVNGVLATKIRNIQVQNMKNKDKRLKIMNEILSGIKILKYFAWEPSFQEQVQGIRKKELKNLLRFGQLQSLLIFILQITPILVSVVTFSVYVLVDSANVLNAEKAFTSITLFNILRFPLSMLPMVTSSILQASVSVDRLERYLGGDDLDTSAIRRVSNFDKAVKFSEASFTWDPDLEATIQDVNLDIKPGQLVAVVGTVGSGKSSLVSAMLGEMENVHGHITIQGSTAYVPQQSWIQNGTIKDNILFGSEYNEKKYQQVLKACALLPDLEILPGGDMAEIGEKGINLSGGQKQRVSLARAAYQDADIYILDDPLSAVDAHVGKHIFNKVVGPNGLLAGKTRIFVTHGIHFLPQVDEIVVLGKGTILEKGSYRDLLDKKGVFARNWKTFMKHSGPEGEATVNNDSEAEDDDDGLIPTMEEIPEDAASLAMRRENSLRRTLSRSSRSSSRRGKSLKNSLKIKNVNVLKEKEKEVEGQKLIKKEFVETGKVKFSIYLKYLQAVGWWSILFIILFYGLNNVAFIGSNLWLSAWTSDSDNLNGTNNSSSHRDMRIGVFGALGLAQGICLLISTLWSIYACRNASKALHGQLLTNILRAPMRFFDTTPTGRIVNRFSGVACNSAGAGWKLGRLLFRLAAGYL</sequence>
<evidence type="ECO:0000256" key="10">
    <source>
        <dbReference type="ARBA" id="ARBA00047523"/>
    </source>
</evidence>
<reference evidence="17" key="1">
    <citation type="submission" date="2005-09" db="EMBL/GenBank/DDBJ databases">
        <authorList>
            <person name="Mural R.J."/>
            <person name="Li P.W."/>
            <person name="Adams M.D."/>
            <person name="Amanatides P.G."/>
            <person name="Baden-Tillson H."/>
            <person name="Barnstead M."/>
            <person name="Chin S.H."/>
            <person name="Dew I."/>
            <person name="Evans C.A."/>
            <person name="Ferriera S."/>
            <person name="Flanigan M."/>
            <person name="Fosler C."/>
            <person name="Glodek A."/>
            <person name="Gu Z."/>
            <person name="Holt R.A."/>
            <person name="Jennings D."/>
            <person name="Kraft C.L."/>
            <person name="Lu F."/>
            <person name="Nguyen T."/>
            <person name="Nusskern D.R."/>
            <person name="Pfannkoch C.M."/>
            <person name="Sitter C."/>
            <person name="Sutton G.G."/>
            <person name="Venter J.C."/>
            <person name="Wang Z."/>
            <person name="Woodage T."/>
            <person name="Zheng X.H."/>
            <person name="Zhong F."/>
        </authorList>
    </citation>
    <scope>NUCLEOTIDE SEQUENCE [LARGE SCALE GENOMIC DNA]</scope>
    <source>
        <strain>BN</strain>
        <strain evidence="17">Sprague-Dawley</strain>
    </source>
</reference>
<evidence type="ECO:0000256" key="11">
    <source>
        <dbReference type="ARBA" id="ARBA00048007"/>
    </source>
</evidence>
<dbReference type="Gene3D" id="1.20.1560.10">
    <property type="entry name" value="ABC transporter type 1, transmembrane domain"/>
    <property type="match status" value="2"/>
</dbReference>
<evidence type="ECO:0000256" key="12">
    <source>
        <dbReference type="SAM" id="MobiDB-lite"/>
    </source>
</evidence>
<feature type="compositionally biased region" description="Low complexity" evidence="12">
    <location>
        <begin position="795"/>
        <end position="804"/>
    </location>
</feature>
<feature type="transmembrane region" description="Helical" evidence="13">
    <location>
        <begin position="30"/>
        <end position="51"/>
    </location>
</feature>
<dbReference type="SUPFAM" id="SSF90123">
    <property type="entry name" value="ABC transporter transmembrane region"/>
    <property type="match status" value="2"/>
</dbReference>
<dbReference type="PROSITE" id="PS50929">
    <property type="entry name" value="ABC_TM1F"/>
    <property type="match status" value="2"/>
</dbReference>
<feature type="region of interest" description="Disordered" evidence="12">
    <location>
        <begin position="790"/>
        <end position="812"/>
    </location>
</feature>
<keyword evidence="5" id="KW-0547">Nucleotide-binding</keyword>
<feature type="transmembrane region" description="Helical" evidence="13">
    <location>
        <begin position="100"/>
        <end position="117"/>
    </location>
</feature>
<dbReference type="GO" id="GO:0016887">
    <property type="term" value="F:ATP hydrolysis activity"/>
    <property type="evidence" value="ECO:0007669"/>
    <property type="project" value="InterPro"/>
</dbReference>
<keyword evidence="4 13" id="KW-0812">Transmembrane</keyword>
<accession>A6JHE0</accession>
<feature type="transmembrane region" description="Helical" evidence="13">
    <location>
        <begin position="129"/>
        <end position="150"/>
    </location>
</feature>
<evidence type="ECO:0000256" key="9">
    <source>
        <dbReference type="ARBA" id="ARBA00024220"/>
    </source>
</evidence>
<evidence type="ECO:0000256" key="8">
    <source>
        <dbReference type="ARBA" id="ARBA00023136"/>
    </source>
</evidence>
<dbReference type="PANTHER" id="PTHR24223:SF176">
    <property type="entry name" value="ATP-BINDING CASSETTE SUB-FAMILY C MEMBER 2"/>
    <property type="match status" value="1"/>
</dbReference>
<feature type="transmembrane region" description="Helical" evidence="13">
    <location>
        <begin position="347"/>
        <end position="367"/>
    </location>
</feature>
<evidence type="ECO:0000313" key="17">
    <source>
        <dbReference type="Proteomes" id="UP000234681"/>
    </source>
</evidence>
<feature type="transmembrane region" description="Helical" evidence="13">
    <location>
        <begin position="430"/>
        <end position="453"/>
    </location>
</feature>
<evidence type="ECO:0000256" key="1">
    <source>
        <dbReference type="ARBA" id="ARBA00004141"/>
    </source>
</evidence>
<dbReference type="FunFam" id="3.40.50.300:FF:000293">
    <property type="entry name" value="ATP binding cassette subfamily C member 1"/>
    <property type="match status" value="1"/>
</dbReference>
<evidence type="ECO:0000259" key="15">
    <source>
        <dbReference type="PROSITE" id="PS50929"/>
    </source>
</evidence>
<comment type="similarity">
    <text evidence="2">Belongs to the ABC transporter superfamily. ABCC family. Conjugate transporter (TC 3.A.1.208) subfamily.</text>
</comment>
<feature type="transmembrane region" description="Helical" evidence="13">
    <location>
        <begin position="855"/>
        <end position="873"/>
    </location>
</feature>
<feature type="transmembrane region" description="Helical" evidence="13">
    <location>
        <begin position="63"/>
        <end position="80"/>
    </location>
</feature>
<dbReference type="InterPro" id="IPR011527">
    <property type="entry name" value="ABC1_TM_dom"/>
</dbReference>
<dbReference type="GO" id="GO:0015431">
    <property type="term" value="F:ABC-type glutathione S-conjugate transporter activity"/>
    <property type="evidence" value="ECO:0007669"/>
    <property type="project" value="UniProtKB-EC"/>
</dbReference>
<dbReference type="Pfam" id="PF24357">
    <property type="entry name" value="TMD0_ABC"/>
    <property type="match status" value="1"/>
</dbReference>
<feature type="domain" description="ABC transmembrane type-1" evidence="15">
    <location>
        <begin position="290"/>
        <end position="490"/>
    </location>
</feature>
<dbReference type="InterPro" id="IPR056227">
    <property type="entry name" value="TMD0_ABC"/>
</dbReference>